<dbReference type="SMART" id="SM01211">
    <property type="entry name" value="GATase_5"/>
    <property type="match status" value="1"/>
</dbReference>
<keyword evidence="5 8" id="KW-0378">Hydrolase</keyword>
<dbReference type="InterPro" id="IPR010075">
    <property type="entry name" value="PRibForGlyAmidine_synth_PurQ"/>
</dbReference>
<dbReference type="EMBL" id="JAQOUE010000001">
    <property type="protein sequence ID" value="MDT7041298.1"/>
    <property type="molecule type" value="Genomic_DNA"/>
</dbReference>
<keyword evidence="3 8" id="KW-0547">Nucleotide-binding</keyword>
<keyword evidence="4 8" id="KW-0658">Purine biosynthesis</keyword>
<evidence type="ECO:0000256" key="3">
    <source>
        <dbReference type="ARBA" id="ARBA00022741"/>
    </source>
</evidence>
<keyword evidence="6 8" id="KW-0067">ATP-binding</keyword>
<dbReference type="SUPFAM" id="SSF52317">
    <property type="entry name" value="Class I glutamine amidotransferase-like"/>
    <property type="match status" value="1"/>
</dbReference>
<feature type="active site" evidence="8">
    <location>
        <position position="205"/>
    </location>
</feature>
<evidence type="ECO:0000256" key="6">
    <source>
        <dbReference type="ARBA" id="ARBA00022840"/>
    </source>
</evidence>
<feature type="active site" evidence="8">
    <location>
        <position position="203"/>
    </location>
</feature>
<comment type="subcellular location">
    <subcellularLocation>
        <location evidence="8">Cytoplasm</location>
    </subcellularLocation>
</comment>
<dbReference type="RefSeq" id="WP_313831653.1">
    <property type="nucleotide sequence ID" value="NZ_JAQOUE010000001.1"/>
</dbReference>
<keyword evidence="1 8" id="KW-0963">Cytoplasm</keyword>
<dbReference type="CDD" id="cd01740">
    <property type="entry name" value="GATase1_FGAR_AT"/>
    <property type="match status" value="1"/>
</dbReference>
<dbReference type="NCBIfam" id="TIGR01737">
    <property type="entry name" value="FGAM_synth_I"/>
    <property type="match status" value="1"/>
</dbReference>
<keyword evidence="2 8" id="KW-0436">Ligase</keyword>
<evidence type="ECO:0000256" key="1">
    <source>
        <dbReference type="ARBA" id="ARBA00022490"/>
    </source>
</evidence>
<dbReference type="InterPro" id="IPR029062">
    <property type="entry name" value="Class_I_gatase-like"/>
</dbReference>
<proteinExistence type="inferred from homology"/>
<accession>A0ABU3K4I8</accession>
<dbReference type="Pfam" id="PF13507">
    <property type="entry name" value="GATase_5"/>
    <property type="match status" value="1"/>
</dbReference>
<keyword evidence="7 8" id="KW-0315">Glutamine amidotransferase</keyword>
<feature type="active site" description="Nucleophile" evidence="8">
    <location>
        <position position="86"/>
    </location>
</feature>
<dbReference type="EC" id="6.3.5.3" evidence="8"/>
<gene>
    <name evidence="8 9" type="primary">purQ</name>
    <name evidence="9" type="ORF">PPG34_02990</name>
</gene>
<dbReference type="EC" id="3.5.1.2" evidence="8"/>
<organism evidence="9 10">
    <name type="scientific">Candidatus Nitronereus thalassa</name>
    <dbReference type="NCBI Taxonomy" id="3020898"/>
    <lineage>
        <taxon>Bacteria</taxon>
        <taxon>Pseudomonadati</taxon>
        <taxon>Nitrospirota</taxon>
        <taxon>Nitrospiria</taxon>
        <taxon>Nitrospirales</taxon>
        <taxon>Nitrospiraceae</taxon>
        <taxon>Candidatus Nitronereus</taxon>
    </lineage>
</organism>
<protein>
    <recommendedName>
        <fullName evidence="8">Phosphoribosylformylglycinamidine synthase subunit PurQ</fullName>
        <shortName evidence="8">FGAM synthase</shortName>
        <ecNumber evidence="8">6.3.5.3</ecNumber>
    </recommendedName>
    <alternativeName>
        <fullName evidence="8">Formylglycinamide ribonucleotide amidotransferase subunit I</fullName>
        <shortName evidence="8">FGAR amidotransferase I</shortName>
        <shortName evidence="8">FGAR-AT I</shortName>
    </alternativeName>
    <alternativeName>
        <fullName evidence="8">Glutaminase PurQ</fullName>
        <ecNumber evidence="8">3.5.1.2</ecNumber>
    </alternativeName>
    <alternativeName>
        <fullName evidence="8">Phosphoribosylformylglycinamidine synthase subunit I</fullName>
    </alternativeName>
</protein>
<comment type="caution">
    <text evidence="9">The sequence shown here is derived from an EMBL/GenBank/DDBJ whole genome shotgun (WGS) entry which is preliminary data.</text>
</comment>
<dbReference type="HAMAP" id="MF_00421">
    <property type="entry name" value="PurQ"/>
    <property type="match status" value="1"/>
</dbReference>
<reference evidence="9 10" key="1">
    <citation type="journal article" date="2023" name="ISME J.">
        <title>Cultivation and genomic characterization of novel and ubiquitous marine nitrite-oxidizing bacteria from the Nitrospirales.</title>
        <authorList>
            <person name="Mueller A.J."/>
            <person name="Daebeler A."/>
            <person name="Herbold C.W."/>
            <person name="Kirkegaard R.H."/>
            <person name="Daims H."/>
        </authorList>
    </citation>
    <scope>NUCLEOTIDE SEQUENCE [LARGE SCALE GENOMIC DNA]</scope>
    <source>
        <strain evidence="9 10">EB</strain>
    </source>
</reference>
<dbReference type="Gene3D" id="3.40.50.880">
    <property type="match status" value="1"/>
</dbReference>
<evidence type="ECO:0000256" key="8">
    <source>
        <dbReference type="HAMAP-Rule" id="MF_00421"/>
    </source>
</evidence>
<dbReference type="PIRSF" id="PIRSF001586">
    <property type="entry name" value="FGAM_synth_I"/>
    <property type="match status" value="1"/>
</dbReference>
<evidence type="ECO:0000256" key="7">
    <source>
        <dbReference type="ARBA" id="ARBA00022962"/>
    </source>
</evidence>
<name>A0ABU3K4I8_9BACT</name>
<evidence type="ECO:0000256" key="4">
    <source>
        <dbReference type="ARBA" id="ARBA00022755"/>
    </source>
</evidence>
<comment type="function">
    <text evidence="8">Part of the phosphoribosylformylglycinamidine synthase complex involved in the purines biosynthetic pathway. Catalyzes the ATP-dependent conversion of formylglycinamide ribonucleotide (FGAR) and glutamine to yield formylglycinamidine ribonucleotide (FGAM) and glutamate. The FGAM synthase complex is composed of three subunits. PurQ produces an ammonia molecule by converting glutamine to glutamate. PurL transfers the ammonia molecule to FGAR to form FGAM in an ATP-dependent manner. PurS interacts with PurQ and PurL and is thought to assist in the transfer of the ammonia molecule from PurQ to PurL.</text>
</comment>
<evidence type="ECO:0000313" key="9">
    <source>
        <dbReference type="EMBL" id="MDT7041298.1"/>
    </source>
</evidence>
<comment type="catalytic activity">
    <reaction evidence="8">
        <text>L-glutamine + H2O = L-glutamate + NH4(+)</text>
        <dbReference type="Rhea" id="RHEA:15889"/>
        <dbReference type="ChEBI" id="CHEBI:15377"/>
        <dbReference type="ChEBI" id="CHEBI:28938"/>
        <dbReference type="ChEBI" id="CHEBI:29985"/>
        <dbReference type="ChEBI" id="CHEBI:58359"/>
        <dbReference type="EC" id="3.5.1.2"/>
    </reaction>
</comment>
<comment type="pathway">
    <text evidence="8">Purine metabolism; IMP biosynthesis via de novo pathway; 5-amino-1-(5-phospho-D-ribosyl)imidazole from N(2)-formyl-N(1)-(5-phospho-D-ribosyl)glycinamide: step 1/2.</text>
</comment>
<evidence type="ECO:0000313" key="10">
    <source>
        <dbReference type="Proteomes" id="UP001250932"/>
    </source>
</evidence>
<keyword evidence="10" id="KW-1185">Reference proteome</keyword>
<comment type="catalytic activity">
    <reaction evidence="8">
        <text>N(2)-formyl-N(1)-(5-phospho-beta-D-ribosyl)glycinamide + L-glutamine + ATP + H2O = 2-formamido-N(1)-(5-O-phospho-beta-D-ribosyl)acetamidine + L-glutamate + ADP + phosphate + H(+)</text>
        <dbReference type="Rhea" id="RHEA:17129"/>
        <dbReference type="ChEBI" id="CHEBI:15377"/>
        <dbReference type="ChEBI" id="CHEBI:15378"/>
        <dbReference type="ChEBI" id="CHEBI:29985"/>
        <dbReference type="ChEBI" id="CHEBI:30616"/>
        <dbReference type="ChEBI" id="CHEBI:43474"/>
        <dbReference type="ChEBI" id="CHEBI:58359"/>
        <dbReference type="ChEBI" id="CHEBI:147286"/>
        <dbReference type="ChEBI" id="CHEBI:147287"/>
        <dbReference type="ChEBI" id="CHEBI:456216"/>
        <dbReference type="EC" id="6.3.5.3"/>
    </reaction>
</comment>
<dbReference type="NCBIfam" id="NF002957">
    <property type="entry name" value="PRK03619.1"/>
    <property type="match status" value="1"/>
</dbReference>
<sequence length="234" mass="24940">MKFAVIVFPGSNCDHDCAHAVSEGLGQDVQMVWHQETSLAGVDAVIVPGGFSYGDYLRTGAIAQFSPIMEALKKFATKGGIVLGICNGFQILLEVGLLPGVMMRNRDLSFICEDVYVKVENAATPFTNACESGQVLKLPIAHAEGNYYTDPVTLSSLQANAQVVFRYSTAEGKVTPAANPNGSLNNIAGIRNAEGNVLGLMPHPERCAESVLGNQDGLLLFQSMVNAFTEVRSA</sequence>
<evidence type="ECO:0000256" key="5">
    <source>
        <dbReference type="ARBA" id="ARBA00022801"/>
    </source>
</evidence>
<comment type="subunit">
    <text evidence="8">Part of the FGAM synthase complex composed of 1 PurL, 1 PurQ and 2 PurS subunits.</text>
</comment>
<dbReference type="Proteomes" id="UP001250932">
    <property type="component" value="Unassembled WGS sequence"/>
</dbReference>
<evidence type="ECO:0000256" key="2">
    <source>
        <dbReference type="ARBA" id="ARBA00022598"/>
    </source>
</evidence>
<dbReference type="PANTHER" id="PTHR47552">
    <property type="entry name" value="PHOSPHORIBOSYLFORMYLGLYCINAMIDINE SYNTHASE SUBUNIT PURQ"/>
    <property type="match status" value="1"/>
</dbReference>
<dbReference type="PANTHER" id="PTHR47552:SF1">
    <property type="entry name" value="PHOSPHORIBOSYLFORMYLGLYCINAMIDINE SYNTHASE SUBUNIT PURQ"/>
    <property type="match status" value="1"/>
</dbReference>
<dbReference type="PROSITE" id="PS51273">
    <property type="entry name" value="GATASE_TYPE_1"/>
    <property type="match status" value="1"/>
</dbReference>